<dbReference type="HOGENOM" id="CLU_1843736_0_0_9"/>
<sequence length="139" mass="15569">MVIIDKKHEQKINEILKGGQGKSTARTIDNAEELISLVEKYKSNLPPIPKAHLNHCKLIIFVGAGHFANAYKYIPMGTQVTIEFGRDGLGRLVSVSRTNVKGAKEYSFMLTKEAKQSALRCLNILPCDYDKDKDCWKAC</sequence>
<proteinExistence type="predicted"/>
<evidence type="ECO:0000313" key="1">
    <source>
        <dbReference type="EMBL" id="BAL85130.1"/>
    </source>
</evidence>
<protein>
    <submittedName>
        <fullName evidence="1">Uncharacterized protein</fullName>
    </submittedName>
</protein>
<reference evidence="1 2" key="1">
    <citation type="submission" date="2011-10" db="EMBL/GenBank/DDBJ databases">
        <title>Whole genome sequence of Selenomonas ruminantium subsp. lactilytica TAM6421.</title>
        <authorList>
            <person name="Oguchi A."/>
            <person name="Ankai A."/>
            <person name="Kaneko J."/>
            <person name="Yamada-Narita S."/>
            <person name="Fukui S."/>
            <person name="Takahashi M."/>
            <person name="Onodera T."/>
            <person name="Kojima S."/>
            <person name="Fushimi T."/>
            <person name="Abe N."/>
            <person name="Kamio Y."/>
            <person name="Yamazaki S."/>
            <person name="Fujita N."/>
        </authorList>
    </citation>
    <scope>NUCLEOTIDE SEQUENCE [LARGE SCALE GENOMIC DNA]</scope>
    <source>
        <strain evidence="2">NBRC 103574 / TAM6421</strain>
        <plasmid evidence="1 2">pSRC3</plasmid>
    </source>
</reference>
<evidence type="ECO:0000313" key="2">
    <source>
        <dbReference type="Proteomes" id="UP000007887"/>
    </source>
</evidence>
<organism evidence="1 2">
    <name type="scientific">Selenomonas ruminantium subsp. lactilytica (strain NBRC 103574 / TAM6421)</name>
    <dbReference type="NCBI Taxonomy" id="927704"/>
    <lineage>
        <taxon>Bacteria</taxon>
        <taxon>Bacillati</taxon>
        <taxon>Bacillota</taxon>
        <taxon>Negativicutes</taxon>
        <taxon>Selenomonadales</taxon>
        <taxon>Selenomonadaceae</taxon>
        <taxon>Selenomonas</taxon>
    </lineage>
</organism>
<dbReference type="PATRIC" id="fig|927704.6.peg.3371"/>
<name>I0GWJ3_SELRL</name>
<dbReference type="Proteomes" id="UP000007887">
    <property type="component" value="Plasmid pSRC3"/>
</dbReference>
<dbReference type="AlphaFoldDB" id="I0GWJ3"/>
<keyword evidence="1" id="KW-0614">Plasmid</keyword>
<geneLocation type="plasmid" evidence="1 2">
    <name>pSRC3</name>
</geneLocation>
<accession>I0GWJ3</accession>
<dbReference type="RefSeq" id="WP_014426148.1">
    <property type="nucleotide sequence ID" value="NC_017073.1"/>
</dbReference>
<dbReference type="KEGG" id="sri:SELR_pSRC300570"/>
<gene>
    <name evidence="1" type="ordered locus">SELR_pSRC300570</name>
</gene>
<dbReference type="EMBL" id="AP012300">
    <property type="protein sequence ID" value="BAL85130.1"/>
    <property type="molecule type" value="Genomic_DNA"/>
</dbReference>